<keyword evidence="5" id="KW-0406">Ion transport</keyword>
<evidence type="ECO:0000256" key="5">
    <source>
        <dbReference type="ARBA" id="ARBA00023065"/>
    </source>
</evidence>
<dbReference type="PROSITE" id="PS51371">
    <property type="entry name" value="CBS"/>
    <property type="match status" value="2"/>
</dbReference>
<dbReference type="Gene3D" id="3.10.580.10">
    <property type="entry name" value="CBS-domain"/>
    <property type="match status" value="1"/>
</dbReference>
<keyword evidence="7" id="KW-0869">Chloride channel</keyword>
<evidence type="ECO:0000256" key="7">
    <source>
        <dbReference type="ARBA" id="ARBA00023173"/>
    </source>
</evidence>
<keyword evidence="4 11" id="KW-1133">Transmembrane helix</keyword>
<evidence type="ECO:0000259" key="12">
    <source>
        <dbReference type="PROSITE" id="PS51371"/>
    </source>
</evidence>
<feature type="transmembrane region" description="Helical" evidence="11">
    <location>
        <begin position="238"/>
        <end position="255"/>
    </location>
</feature>
<keyword evidence="10" id="KW-0129">CBS domain</keyword>
<dbReference type="PRINTS" id="PR00762">
    <property type="entry name" value="CLCHANNEL"/>
</dbReference>
<dbReference type="SUPFAM" id="SSF54631">
    <property type="entry name" value="CBS-domain pair"/>
    <property type="match status" value="1"/>
</dbReference>
<keyword evidence="3 11" id="KW-0812">Transmembrane</keyword>
<feature type="domain" description="CBS" evidence="12">
    <location>
        <begin position="473"/>
        <end position="531"/>
    </location>
</feature>
<dbReference type="SUPFAM" id="SSF81340">
    <property type="entry name" value="Clc chloride channel"/>
    <property type="match status" value="1"/>
</dbReference>
<dbReference type="Pfam" id="PF00571">
    <property type="entry name" value="CBS"/>
    <property type="match status" value="2"/>
</dbReference>
<feature type="transmembrane region" description="Helical" evidence="11">
    <location>
        <begin position="389"/>
        <end position="411"/>
    </location>
</feature>
<evidence type="ECO:0000256" key="8">
    <source>
        <dbReference type="ARBA" id="ARBA00023214"/>
    </source>
</evidence>
<proteinExistence type="predicted"/>
<reference evidence="13 14" key="1">
    <citation type="submission" date="2013-11" db="EMBL/GenBank/DDBJ databases">
        <title>Single cell genomics of uncultured Tannerella BU063 (oral taxon 286).</title>
        <authorList>
            <person name="Beall C.J."/>
            <person name="Campbell A.G."/>
            <person name="Griffen A.L."/>
            <person name="Podar M."/>
            <person name="Leys E.J."/>
        </authorList>
    </citation>
    <scope>NUCLEOTIDE SEQUENCE [LARGE SCALE GENOMIC DNA]</scope>
    <source>
        <strain evidence="13">Cell 5</strain>
    </source>
</reference>
<feature type="transmembrane region" description="Helical" evidence="11">
    <location>
        <begin position="162"/>
        <end position="189"/>
    </location>
</feature>
<gene>
    <name evidence="13" type="ORF">T229_15365</name>
</gene>
<dbReference type="GO" id="GO:0034707">
    <property type="term" value="C:chloride channel complex"/>
    <property type="evidence" value="ECO:0007669"/>
    <property type="project" value="UniProtKB-KW"/>
</dbReference>
<feature type="transmembrane region" description="Helical" evidence="11">
    <location>
        <begin position="418"/>
        <end position="438"/>
    </location>
</feature>
<feature type="transmembrane region" description="Helical" evidence="11">
    <location>
        <begin position="201"/>
        <end position="218"/>
    </location>
</feature>
<dbReference type="PANTHER" id="PTHR43427">
    <property type="entry name" value="CHLORIDE CHANNEL PROTEIN CLC-E"/>
    <property type="match status" value="1"/>
</dbReference>
<dbReference type="InterPro" id="IPR001807">
    <property type="entry name" value="ClC"/>
</dbReference>
<dbReference type="PATRIC" id="fig|1410950.3.peg.2443"/>
<feature type="transmembrane region" description="Helical" evidence="11">
    <location>
        <begin position="29"/>
        <end position="52"/>
    </location>
</feature>
<sequence>MKHTNYMTNENRFYRFLLWRERHIRERNFILIISFLVGIGAATASLLLKFLIHTIQQLLWANIREGANYWLLLYPIIGILLAGLFVYYVVRDDISHGVTKILYAISQRKSRIKPHNMWSSLVASSLTIGFGGSVGAEAPIVLTGAAIGSNLGRLFRMEQKTLMLLVGCGAAGAVAGIFKAPIAGLVFVIEVLMLDLTMTSVLPLLISSVTAATMSYVFSGTEAMFQFSQTDEFVMERIPYVLLLGIFCGLVSLYFTRAMLRVEGIYASLSHRWQRFILGAAMLSILIFLFPPLYGEGYDTIETLLNGDFIHLMDQSPFLGMENGYWGIVIFLGLILLTKVFASAATNGGGGCGGVFAPSLYIGCIAGFIFSHILNFFGLPVDLPEKNFALMGMAGTMSAVMHAPLTGVFLIAELTGGYNLFLPLMITSIGSYVTIRAFEPHSLYTMRLAQKGELLTHHKDKAVLTLMNVGSVIETDFIAVRPDMSLGDVVKEAIAKSSRSMFPVVNTEGVLLGIVLVDNIRNIMFRPELYERFRVSRFMVSPPARIVNDMPMEKIMHIFDDTKAWNLPVVDTEGTYIGFVSKSKIFNAYREVLVDTFTGD</sequence>
<organism evidence="13 14">
    <name type="scientific">Tannerella sp. oral taxon BU063 isolate Cell 5</name>
    <dbReference type="NCBI Taxonomy" id="1410950"/>
    <lineage>
        <taxon>Bacteria</taxon>
        <taxon>Pseudomonadati</taxon>
        <taxon>Bacteroidota</taxon>
        <taxon>Bacteroidia</taxon>
        <taxon>Bacteroidales</taxon>
        <taxon>Tannerellaceae</taxon>
        <taxon>Tannerella</taxon>
    </lineage>
</organism>
<accession>W2C7X1</accession>
<evidence type="ECO:0000313" key="14">
    <source>
        <dbReference type="Proteomes" id="UP000018872"/>
    </source>
</evidence>
<dbReference type="CDD" id="cd02205">
    <property type="entry name" value="CBS_pair_SF"/>
    <property type="match status" value="1"/>
</dbReference>
<comment type="caution">
    <text evidence="13">The sequence shown here is derived from an EMBL/GenBank/DDBJ whole genome shotgun (WGS) entry which is preliminary data.</text>
</comment>
<evidence type="ECO:0000256" key="1">
    <source>
        <dbReference type="ARBA" id="ARBA00004141"/>
    </source>
</evidence>
<feature type="transmembrane region" description="Helical" evidence="11">
    <location>
        <begin position="324"/>
        <end position="342"/>
    </location>
</feature>
<keyword evidence="6 11" id="KW-0472">Membrane</keyword>
<dbReference type="Proteomes" id="UP000018872">
    <property type="component" value="Unassembled WGS sequence"/>
</dbReference>
<protein>
    <submittedName>
        <fullName evidence="13">Chloride channel protein</fullName>
    </submittedName>
</protein>
<feature type="transmembrane region" description="Helical" evidence="11">
    <location>
        <begin position="72"/>
        <end position="90"/>
    </location>
</feature>
<evidence type="ECO:0000313" key="13">
    <source>
        <dbReference type="EMBL" id="ETK03230.1"/>
    </source>
</evidence>
<evidence type="ECO:0000256" key="11">
    <source>
        <dbReference type="SAM" id="Phobius"/>
    </source>
</evidence>
<feature type="transmembrane region" description="Helical" evidence="11">
    <location>
        <begin position="118"/>
        <end position="142"/>
    </location>
</feature>
<keyword evidence="2" id="KW-0813">Transport</keyword>
<dbReference type="InterPro" id="IPR014743">
    <property type="entry name" value="Cl-channel_core"/>
</dbReference>
<dbReference type="Gene3D" id="1.10.3080.10">
    <property type="entry name" value="Clc chloride channel"/>
    <property type="match status" value="1"/>
</dbReference>
<keyword evidence="8" id="KW-0868">Chloride</keyword>
<feature type="transmembrane region" description="Helical" evidence="11">
    <location>
        <begin position="276"/>
        <end position="294"/>
    </location>
</feature>
<evidence type="ECO:0000256" key="10">
    <source>
        <dbReference type="PROSITE-ProRule" id="PRU00703"/>
    </source>
</evidence>
<dbReference type="AlphaFoldDB" id="W2C7X1"/>
<feature type="transmembrane region" description="Helical" evidence="11">
    <location>
        <begin position="354"/>
        <end position="377"/>
    </location>
</feature>
<name>W2C7X1_9BACT</name>
<evidence type="ECO:0000256" key="2">
    <source>
        <dbReference type="ARBA" id="ARBA00022448"/>
    </source>
</evidence>
<comment type="subcellular location">
    <subcellularLocation>
        <location evidence="1">Membrane</location>
        <topology evidence="1">Multi-pass membrane protein</topology>
    </subcellularLocation>
</comment>
<dbReference type="CDD" id="cd00400">
    <property type="entry name" value="Voltage_gated_ClC"/>
    <property type="match status" value="1"/>
</dbReference>
<keyword evidence="9" id="KW-0407">Ion channel</keyword>
<dbReference type="InterPro" id="IPR050368">
    <property type="entry name" value="ClC-type_chloride_channel"/>
</dbReference>
<feature type="domain" description="CBS" evidence="12">
    <location>
        <begin position="539"/>
        <end position="596"/>
    </location>
</feature>
<evidence type="ECO:0000256" key="6">
    <source>
        <dbReference type="ARBA" id="ARBA00023136"/>
    </source>
</evidence>
<evidence type="ECO:0000256" key="9">
    <source>
        <dbReference type="ARBA" id="ARBA00023303"/>
    </source>
</evidence>
<evidence type="ECO:0000256" key="4">
    <source>
        <dbReference type="ARBA" id="ARBA00022989"/>
    </source>
</evidence>
<evidence type="ECO:0000256" key="3">
    <source>
        <dbReference type="ARBA" id="ARBA00022692"/>
    </source>
</evidence>
<dbReference type="PANTHER" id="PTHR43427:SF6">
    <property type="entry name" value="CHLORIDE CHANNEL PROTEIN CLC-E"/>
    <property type="match status" value="1"/>
</dbReference>
<dbReference type="InterPro" id="IPR046342">
    <property type="entry name" value="CBS_dom_sf"/>
</dbReference>
<dbReference type="InterPro" id="IPR000644">
    <property type="entry name" value="CBS_dom"/>
</dbReference>
<dbReference type="EMBL" id="AYYC01000739">
    <property type="protein sequence ID" value="ETK03230.1"/>
    <property type="molecule type" value="Genomic_DNA"/>
</dbReference>
<dbReference type="Pfam" id="PF00654">
    <property type="entry name" value="Voltage_CLC"/>
    <property type="match status" value="1"/>
</dbReference>
<dbReference type="GO" id="GO:0005254">
    <property type="term" value="F:chloride channel activity"/>
    <property type="evidence" value="ECO:0007669"/>
    <property type="project" value="UniProtKB-KW"/>
</dbReference>